<name>A0A4Z1R1W7_9GAMM</name>
<dbReference type="InterPro" id="IPR000160">
    <property type="entry name" value="GGDEF_dom"/>
</dbReference>
<gene>
    <name evidence="3" type="ORF">E4582_01065</name>
</gene>
<dbReference type="EMBL" id="SPUH01000001">
    <property type="protein sequence ID" value="TKS53502.1"/>
    <property type="molecule type" value="Genomic_DNA"/>
</dbReference>
<dbReference type="Pfam" id="PF00990">
    <property type="entry name" value="GGDEF"/>
    <property type="match status" value="1"/>
</dbReference>
<evidence type="ECO:0000259" key="1">
    <source>
        <dbReference type="PROSITE" id="PS50883"/>
    </source>
</evidence>
<dbReference type="SMART" id="SM00267">
    <property type="entry name" value="GGDEF"/>
    <property type="match status" value="1"/>
</dbReference>
<comment type="caution">
    <text evidence="3">The sequence shown here is derived from an EMBL/GenBank/DDBJ whole genome shotgun (WGS) entry which is preliminary data.</text>
</comment>
<dbReference type="Gene3D" id="3.20.20.450">
    <property type="entry name" value="EAL domain"/>
    <property type="match status" value="1"/>
</dbReference>
<dbReference type="Proteomes" id="UP000298681">
    <property type="component" value="Unassembled WGS sequence"/>
</dbReference>
<sequence length="449" mass="48726">MRRSALPVRCRRRNAASTRSSCSCERLVACGPGMLNRPATLHTVSQAIDAHRAAGEELAVLVVRGQRTRETELSLGYAVAEALGAAMEAKLVATLRAQDTVLRIAEHGFVVLLPGLRGQQHASLAAAKLVRALGQPVMLDGWQLHPSVTVGLALCPSDGIDPEQLCLRADQACDEACSEADGFAFWRRPVHADSFTHDELRDALALNQLELYLQPVLDLRTGLTSGYEALARWTHPRIGAVPPPAFVGEAERTGLIGELTRWSLTVALRHLAQLRRDGDDVHINVNLSVVALQLPGFALQVMDLLRVWQVPPHALALEVTESALMRDVVRAQGVLAELHDEGVRISIDDFGTGYSSMAYLQRLPTDELKIDRSFVVDVASNDRARHLVRSMIDLGHHLGLEVVAEGVEDSATLSLLRELGCDRAQGFVIGRPAPAADIVAGPRPDQLPL</sequence>
<organism evidence="3 4">
    <name type="scientific">Luteimonas yindakuii</name>
    <dbReference type="NCBI Taxonomy" id="2565782"/>
    <lineage>
        <taxon>Bacteria</taxon>
        <taxon>Pseudomonadati</taxon>
        <taxon>Pseudomonadota</taxon>
        <taxon>Gammaproteobacteria</taxon>
        <taxon>Lysobacterales</taxon>
        <taxon>Lysobacteraceae</taxon>
        <taxon>Luteimonas</taxon>
    </lineage>
</organism>
<protein>
    <submittedName>
        <fullName evidence="3">EAL domain-containing protein</fullName>
    </submittedName>
</protein>
<keyword evidence="4" id="KW-1185">Reference proteome</keyword>
<dbReference type="SMART" id="SM00052">
    <property type="entry name" value="EAL"/>
    <property type="match status" value="1"/>
</dbReference>
<reference evidence="3 4" key="1">
    <citation type="submission" date="2019-01" db="EMBL/GenBank/DDBJ databases">
        <authorList>
            <person name="Zhang S."/>
        </authorList>
    </citation>
    <scope>NUCLEOTIDE SEQUENCE [LARGE SCALE GENOMIC DNA]</scope>
    <source>
        <strain evidence="3 4">1626</strain>
    </source>
</reference>
<dbReference type="CDD" id="cd01948">
    <property type="entry name" value="EAL"/>
    <property type="match status" value="1"/>
</dbReference>
<accession>A0A4Z1R1W7</accession>
<dbReference type="PANTHER" id="PTHR33121:SF79">
    <property type="entry name" value="CYCLIC DI-GMP PHOSPHODIESTERASE PDED-RELATED"/>
    <property type="match status" value="1"/>
</dbReference>
<dbReference type="InterPro" id="IPR029787">
    <property type="entry name" value="Nucleotide_cyclase"/>
</dbReference>
<feature type="domain" description="GGDEF" evidence="2">
    <location>
        <begin position="56"/>
        <end position="188"/>
    </location>
</feature>
<dbReference type="InterPro" id="IPR035919">
    <property type="entry name" value="EAL_sf"/>
</dbReference>
<evidence type="ECO:0000313" key="4">
    <source>
        <dbReference type="Proteomes" id="UP000298681"/>
    </source>
</evidence>
<feature type="domain" description="EAL" evidence="1">
    <location>
        <begin position="193"/>
        <end position="446"/>
    </location>
</feature>
<dbReference type="Gene3D" id="3.30.70.270">
    <property type="match status" value="1"/>
</dbReference>
<dbReference type="InterPro" id="IPR043128">
    <property type="entry name" value="Rev_trsase/Diguanyl_cyclase"/>
</dbReference>
<dbReference type="InterPro" id="IPR050706">
    <property type="entry name" value="Cyclic-di-GMP_PDE-like"/>
</dbReference>
<dbReference type="AlphaFoldDB" id="A0A4Z1R1W7"/>
<dbReference type="GO" id="GO:0071111">
    <property type="term" value="F:cyclic-guanylate-specific phosphodiesterase activity"/>
    <property type="evidence" value="ECO:0007669"/>
    <property type="project" value="InterPro"/>
</dbReference>
<evidence type="ECO:0000259" key="2">
    <source>
        <dbReference type="PROSITE" id="PS50887"/>
    </source>
</evidence>
<dbReference type="SUPFAM" id="SSF55073">
    <property type="entry name" value="Nucleotide cyclase"/>
    <property type="match status" value="1"/>
</dbReference>
<dbReference type="PANTHER" id="PTHR33121">
    <property type="entry name" value="CYCLIC DI-GMP PHOSPHODIESTERASE PDEF"/>
    <property type="match status" value="1"/>
</dbReference>
<dbReference type="PROSITE" id="PS50883">
    <property type="entry name" value="EAL"/>
    <property type="match status" value="1"/>
</dbReference>
<dbReference type="InterPro" id="IPR001633">
    <property type="entry name" value="EAL_dom"/>
</dbReference>
<dbReference type="PROSITE" id="PS50887">
    <property type="entry name" value="GGDEF"/>
    <property type="match status" value="1"/>
</dbReference>
<dbReference type="SUPFAM" id="SSF141868">
    <property type="entry name" value="EAL domain-like"/>
    <property type="match status" value="1"/>
</dbReference>
<dbReference type="Pfam" id="PF00563">
    <property type="entry name" value="EAL"/>
    <property type="match status" value="1"/>
</dbReference>
<proteinExistence type="predicted"/>
<evidence type="ECO:0000313" key="3">
    <source>
        <dbReference type="EMBL" id="TKS53502.1"/>
    </source>
</evidence>